<keyword evidence="3" id="KW-1185">Reference proteome</keyword>
<dbReference type="Gene3D" id="3.40.50.150">
    <property type="entry name" value="Vaccinia Virus protein VP39"/>
    <property type="match status" value="1"/>
</dbReference>
<dbReference type="EMBL" id="ML769389">
    <property type="protein sequence ID" value="KAE9408864.1"/>
    <property type="molecule type" value="Genomic_DNA"/>
</dbReference>
<protein>
    <recommendedName>
        <fullName evidence="4">S-adenosyl-L-methionine-dependent methyltransferase</fullName>
    </recommendedName>
</protein>
<reference evidence="2" key="1">
    <citation type="journal article" date="2019" name="Environ. Microbiol.">
        <title>Fungal ecological strategies reflected in gene transcription - a case study of two litter decomposers.</title>
        <authorList>
            <person name="Barbi F."/>
            <person name="Kohler A."/>
            <person name="Barry K."/>
            <person name="Baskaran P."/>
            <person name="Daum C."/>
            <person name="Fauchery L."/>
            <person name="Ihrmark K."/>
            <person name="Kuo A."/>
            <person name="LaButti K."/>
            <person name="Lipzen A."/>
            <person name="Morin E."/>
            <person name="Grigoriev I.V."/>
            <person name="Henrissat B."/>
            <person name="Lindahl B."/>
            <person name="Martin F."/>
        </authorList>
    </citation>
    <scope>NUCLEOTIDE SEQUENCE</scope>
    <source>
        <strain evidence="2">JB14</strain>
    </source>
</reference>
<feature type="region of interest" description="Disordered" evidence="1">
    <location>
        <begin position="1"/>
        <end position="29"/>
    </location>
</feature>
<accession>A0A6A4IK04</accession>
<name>A0A6A4IK04_9AGAR</name>
<evidence type="ECO:0000313" key="2">
    <source>
        <dbReference type="EMBL" id="KAE9408864.1"/>
    </source>
</evidence>
<dbReference type="InterPro" id="IPR029063">
    <property type="entry name" value="SAM-dependent_MTases_sf"/>
</dbReference>
<dbReference type="SUPFAM" id="SSF53335">
    <property type="entry name" value="S-adenosyl-L-methionine-dependent methyltransferases"/>
    <property type="match status" value="1"/>
</dbReference>
<organism evidence="2 3">
    <name type="scientific">Gymnopus androsaceus JB14</name>
    <dbReference type="NCBI Taxonomy" id="1447944"/>
    <lineage>
        <taxon>Eukaryota</taxon>
        <taxon>Fungi</taxon>
        <taxon>Dikarya</taxon>
        <taxon>Basidiomycota</taxon>
        <taxon>Agaricomycotina</taxon>
        <taxon>Agaricomycetes</taxon>
        <taxon>Agaricomycetidae</taxon>
        <taxon>Agaricales</taxon>
        <taxon>Marasmiineae</taxon>
        <taxon>Omphalotaceae</taxon>
        <taxon>Gymnopus</taxon>
    </lineage>
</organism>
<dbReference type="Proteomes" id="UP000799118">
    <property type="component" value="Unassembled WGS sequence"/>
</dbReference>
<evidence type="ECO:0000313" key="3">
    <source>
        <dbReference type="Proteomes" id="UP000799118"/>
    </source>
</evidence>
<dbReference type="CDD" id="cd02440">
    <property type="entry name" value="AdoMet_MTases"/>
    <property type="match status" value="1"/>
</dbReference>
<dbReference type="OrthoDB" id="3647at2759"/>
<feature type="compositionally biased region" description="Polar residues" evidence="1">
    <location>
        <begin position="1"/>
        <end position="21"/>
    </location>
</feature>
<proteinExistence type="predicted"/>
<evidence type="ECO:0008006" key="4">
    <source>
        <dbReference type="Google" id="ProtNLM"/>
    </source>
</evidence>
<dbReference type="Pfam" id="PF13489">
    <property type="entry name" value="Methyltransf_23"/>
    <property type="match status" value="1"/>
</dbReference>
<dbReference type="AlphaFoldDB" id="A0A6A4IK04"/>
<sequence length="221" mass="24218">METSYSGQSLSANKEPFNSQEASRKYDEQPLHAEMARRIGNALLKAYPFNEESTTVLDFACGTELSLLYTKSILGVDSNTMNAIRNQGIPEEEMHAVCVPEELVTDVGEAPTELEKLLGGLKFDVVICCMAYHHIRSIPSITCTLSSCLKPGGYLFVADVESVSRPSSSAGDLELGPLEPIFSDGVCDAGIVVHQYGFSEQSIKTVFYGGWFDRCFPIREV</sequence>
<gene>
    <name evidence="2" type="ORF">BT96DRAFT_913578</name>
</gene>
<evidence type="ECO:0000256" key="1">
    <source>
        <dbReference type="SAM" id="MobiDB-lite"/>
    </source>
</evidence>